<evidence type="ECO:0000313" key="3">
    <source>
        <dbReference type="Proteomes" id="UP001152622"/>
    </source>
</evidence>
<dbReference type="Proteomes" id="UP001152622">
    <property type="component" value="Chromosome 1"/>
</dbReference>
<comment type="caution">
    <text evidence="2">The sequence shown here is derived from an EMBL/GenBank/DDBJ whole genome shotgun (WGS) entry which is preliminary data.</text>
</comment>
<feature type="region of interest" description="Disordered" evidence="1">
    <location>
        <begin position="15"/>
        <end position="123"/>
    </location>
</feature>
<keyword evidence="3" id="KW-1185">Reference proteome</keyword>
<dbReference type="AlphaFoldDB" id="A0A9Q1JCJ3"/>
<accession>A0A9Q1JCJ3</accession>
<evidence type="ECO:0000313" key="2">
    <source>
        <dbReference type="EMBL" id="KAJ8379890.1"/>
    </source>
</evidence>
<dbReference type="OrthoDB" id="10668383at2759"/>
<feature type="compositionally biased region" description="Basic and acidic residues" evidence="1">
    <location>
        <begin position="106"/>
        <end position="115"/>
    </location>
</feature>
<proteinExistence type="predicted"/>
<name>A0A9Q1JCJ3_SYNKA</name>
<feature type="compositionally biased region" description="Basic and acidic residues" evidence="1">
    <location>
        <begin position="31"/>
        <end position="51"/>
    </location>
</feature>
<gene>
    <name evidence="2" type="ORF">SKAU_G00006680</name>
</gene>
<organism evidence="2 3">
    <name type="scientific">Synaphobranchus kaupii</name>
    <name type="common">Kaup's arrowtooth eel</name>
    <dbReference type="NCBI Taxonomy" id="118154"/>
    <lineage>
        <taxon>Eukaryota</taxon>
        <taxon>Metazoa</taxon>
        <taxon>Chordata</taxon>
        <taxon>Craniata</taxon>
        <taxon>Vertebrata</taxon>
        <taxon>Euteleostomi</taxon>
        <taxon>Actinopterygii</taxon>
        <taxon>Neopterygii</taxon>
        <taxon>Teleostei</taxon>
        <taxon>Anguilliformes</taxon>
        <taxon>Synaphobranchidae</taxon>
        <taxon>Synaphobranchus</taxon>
    </lineage>
</organism>
<sequence>MKEALRLSLQLSCRRGRGGEGLGEGALYQRGGDRGRTGEQRDAVRTEHVCETDTSLFGGPSAERGRGLTDTTGQRRPACRNYSERTAGATPGQRRRGSHGRKKNPHREAERERAPEFPSQPRRARRLISGVYQLAAHGLLERPRTPERMCGCVNVPLSHCRTGLGQSCCRFPRQVYTVISGRLIADGTQFVQRPGQPLLLRLRICARGSFPLVLLHTTQRRRVPQPDGSTEVPLDQTDGVLACVTGDSDWMALCGGRGRIRSLSSERLKHTHGVGGISCAEPFGLFPGYDPCFGRVCGAPFTVTLKPRAGATPLPGQPRVAAALPRLQGGQGGANQNSSAATSPPPRAQRHGYPRAGFPPCRGRTSTTKQTVIRAGAPGEVHAVSHLTTRSITAAPGRRRVRVLGLGTIWLLYSGF</sequence>
<feature type="compositionally biased region" description="Basic residues" evidence="1">
    <location>
        <begin position="93"/>
        <end position="105"/>
    </location>
</feature>
<reference evidence="2" key="1">
    <citation type="journal article" date="2023" name="Science">
        <title>Genome structures resolve the early diversification of teleost fishes.</title>
        <authorList>
            <person name="Parey E."/>
            <person name="Louis A."/>
            <person name="Montfort J."/>
            <person name="Bouchez O."/>
            <person name="Roques C."/>
            <person name="Iampietro C."/>
            <person name="Lluch J."/>
            <person name="Castinel A."/>
            <person name="Donnadieu C."/>
            <person name="Desvignes T."/>
            <person name="Floi Bucao C."/>
            <person name="Jouanno E."/>
            <person name="Wen M."/>
            <person name="Mejri S."/>
            <person name="Dirks R."/>
            <person name="Jansen H."/>
            <person name="Henkel C."/>
            <person name="Chen W.J."/>
            <person name="Zahm M."/>
            <person name="Cabau C."/>
            <person name="Klopp C."/>
            <person name="Thompson A.W."/>
            <person name="Robinson-Rechavi M."/>
            <person name="Braasch I."/>
            <person name="Lecointre G."/>
            <person name="Bobe J."/>
            <person name="Postlethwait J.H."/>
            <person name="Berthelot C."/>
            <person name="Roest Crollius H."/>
            <person name="Guiguen Y."/>
        </authorList>
    </citation>
    <scope>NUCLEOTIDE SEQUENCE</scope>
    <source>
        <strain evidence="2">WJC10195</strain>
    </source>
</reference>
<feature type="region of interest" description="Disordered" evidence="1">
    <location>
        <begin position="327"/>
        <end position="367"/>
    </location>
</feature>
<evidence type="ECO:0000256" key="1">
    <source>
        <dbReference type="SAM" id="MobiDB-lite"/>
    </source>
</evidence>
<dbReference type="EMBL" id="JAINUF010000001">
    <property type="protein sequence ID" value="KAJ8379890.1"/>
    <property type="molecule type" value="Genomic_DNA"/>
</dbReference>
<protein>
    <submittedName>
        <fullName evidence="2">Uncharacterized protein</fullName>
    </submittedName>
</protein>